<dbReference type="AlphaFoldDB" id="Q6ILX8"/>
<reference evidence="2" key="1">
    <citation type="journal article" date="2003" name="Genome Biol.">
        <title>An integrated gene annotation and transcriptional profiling approach towards the full gene content of the Drosophila genome.</title>
        <authorList>
            <person name="Hild M."/>
            <person name="Beckmann B."/>
            <person name="Haas S.A."/>
            <person name="Koch B."/>
            <person name="Solovyev V."/>
            <person name="Busold C."/>
            <person name="Fellenberg K."/>
            <person name="Boutros M."/>
            <person name="Vingron M."/>
            <person name="Sauer F."/>
            <person name="Hoheisel J.D."/>
            <person name="Paro R."/>
        </authorList>
    </citation>
    <scope>NUCLEOTIDE SEQUENCE</scope>
</reference>
<evidence type="ECO:0000256" key="1">
    <source>
        <dbReference type="SAM" id="MobiDB-lite"/>
    </source>
</evidence>
<feature type="region of interest" description="Disordered" evidence="1">
    <location>
        <begin position="22"/>
        <end position="51"/>
    </location>
</feature>
<protein>
    <submittedName>
        <fullName evidence="2">HDC08137</fullName>
    </submittedName>
</protein>
<dbReference type="EMBL" id="BK001888">
    <property type="protein sequence ID" value="DAA02734.1"/>
    <property type="molecule type" value="Genomic_DNA"/>
</dbReference>
<proteinExistence type="predicted"/>
<evidence type="ECO:0000313" key="2">
    <source>
        <dbReference type="EMBL" id="DAA02734.1"/>
    </source>
</evidence>
<sequence length="128" mass="14043">MGRAKLRGCPVAGRSSNTIRRAWKRQQRAPVTRTQRPGRGTKDQGPADDDGGVVKLFALSALYKFSSQWVVVDSRGWCGGAVMLDGFFVVLLLGNCCWHILQLLWNVDAVVFAVAASNNGRKQRRIGA</sequence>
<gene>
    <name evidence="2" type="ORF">HDC08137</name>
</gene>
<organism evidence="2">
    <name type="scientific">Drosophila melanogaster</name>
    <name type="common">Fruit fly</name>
    <dbReference type="NCBI Taxonomy" id="7227"/>
    <lineage>
        <taxon>Eukaryota</taxon>
        <taxon>Metazoa</taxon>
        <taxon>Ecdysozoa</taxon>
        <taxon>Arthropoda</taxon>
        <taxon>Hexapoda</taxon>
        <taxon>Insecta</taxon>
        <taxon>Pterygota</taxon>
        <taxon>Neoptera</taxon>
        <taxon>Endopterygota</taxon>
        <taxon>Diptera</taxon>
        <taxon>Brachycera</taxon>
        <taxon>Muscomorpha</taxon>
        <taxon>Ephydroidea</taxon>
        <taxon>Drosophilidae</taxon>
        <taxon>Drosophila</taxon>
        <taxon>Sophophora</taxon>
    </lineage>
</organism>
<name>Q6ILX8_DROME</name>
<accession>Q6ILX8</accession>